<evidence type="ECO:0000313" key="2">
    <source>
        <dbReference type="Proteomes" id="UP000805193"/>
    </source>
</evidence>
<dbReference type="EMBL" id="JABSTQ010009414">
    <property type="protein sequence ID" value="KAG0429428.1"/>
    <property type="molecule type" value="Genomic_DNA"/>
</dbReference>
<comment type="caution">
    <text evidence="1">The sequence shown here is derived from an EMBL/GenBank/DDBJ whole genome shotgun (WGS) entry which is preliminary data.</text>
</comment>
<name>A0AC60Q6F6_IXOPE</name>
<reference evidence="1 2" key="1">
    <citation type="journal article" date="2020" name="Cell">
        <title>Large-Scale Comparative Analyses of Tick Genomes Elucidate Their Genetic Diversity and Vector Capacities.</title>
        <authorList>
            <consortium name="Tick Genome and Microbiome Consortium (TIGMIC)"/>
            <person name="Jia N."/>
            <person name="Wang J."/>
            <person name="Shi W."/>
            <person name="Du L."/>
            <person name="Sun Y."/>
            <person name="Zhan W."/>
            <person name="Jiang J.F."/>
            <person name="Wang Q."/>
            <person name="Zhang B."/>
            <person name="Ji P."/>
            <person name="Bell-Sakyi L."/>
            <person name="Cui X.M."/>
            <person name="Yuan T.T."/>
            <person name="Jiang B.G."/>
            <person name="Yang W.F."/>
            <person name="Lam T.T."/>
            <person name="Chang Q.C."/>
            <person name="Ding S.J."/>
            <person name="Wang X.J."/>
            <person name="Zhu J.G."/>
            <person name="Ruan X.D."/>
            <person name="Zhao L."/>
            <person name="Wei J.T."/>
            <person name="Ye R.Z."/>
            <person name="Que T.C."/>
            <person name="Du C.H."/>
            <person name="Zhou Y.H."/>
            <person name="Cheng J.X."/>
            <person name="Dai P.F."/>
            <person name="Guo W.B."/>
            <person name="Han X.H."/>
            <person name="Huang E.J."/>
            <person name="Li L.F."/>
            <person name="Wei W."/>
            <person name="Gao Y.C."/>
            <person name="Liu J.Z."/>
            <person name="Shao H.Z."/>
            <person name="Wang X."/>
            <person name="Wang C.C."/>
            <person name="Yang T.C."/>
            <person name="Huo Q.B."/>
            <person name="Li W."/>
            <person name="Chen H.Y."/>
            <person name="Chen S.E."/>
            <person name="Zhou L.G."/>
            <person name="Ni X.B."/>
            <person name="Tian J.H."/>
            <person name="Sheng Y."/>
            <person name="Liu T."/>
            <person name="Pan Y.S."/>
            <person name="Xia L.Y."/>
            <person name="Li J."/>
            <person name="Zhao F."/>
            <person name="Cao W.C."/>
        </authorList>
    </citation>
    <scope>NUCLEOTIDE SEQUENCE [LARGE SCALE GENOMIC DNA]</scope>
    <source>
        <strain evidence="1">Iper-2018</strain>
    </source>
</reference>
<organism evidence="1 2">
    <name type="scientific">Ixodes persulcatus</name>
    <name type="common">Taiga tick</name>
    <dbReference type="NCBI Taxonomy" id="34615"/>
    <lineage>
        <taxon>Eukaryota</taxon>
        <taxon>Metazoa</taxon>
        <taxon>Ecdysozoa</taxon>
        <taxon>Arthropoda</taxon>
        <taxon>Chelicerata</taxon>
        <taxon>Arachnida</taxon>
        <taxon>Acari</taxon>
        <taxon>Parasitiformes</taxon>
        <taxon>Ixodida</taxon>
        <taxon>Ixodoidea</taxon>
        <taxon>Ixodidae</taxon>
        <taxon>Ixodinae</taxon>
        <taxon>Ixodes</taxon>
    </lineage>
</organism>
<gene>
    <name evidence="1" type="ORF">HPB47_023644</name>
</gene>
<dbReference type="Proteomes" id="UP000805193">
    <property type="component" value="Unassembled WGS sequence"/>
</dbReference>
<keyword evidence="2" id="KW-1185">Reference proteome</keyword>
<proteinExistence type="predicted"/>
<accession>A0AC60Q6F6</accession>
<evidence type="ECO:0000313" key="1">
    <source>
        <dbReference type="EMBL" id="KAG0429428.1"/>
    </source>
</evidence>
<sequence length="204" mass="23228">MVILSFHLNEMLVHSLHLNMIAKPIHLFSTRPKCRERKQVERRGASQSLHKSSLELDRTFFAEHTTTQLLCNFGSSFADAWPVASCSHLIFDGGLLDTMTGQLLLDLVERKPEAFHVMPDLNKAIHDFDGEGSSHEAGAWLKSICFMAVLHGWPDSFRLENARLHMKGTARFWLQARVEDLTTWEDFKAAFRKTFVGQTSTAEK</sequence>
<protein>
    <submittedName>
        <fullName evidence="1">Uncharacterized protein</fullName>
    </submittedName>
</protein>